<dbReference type="RefSeq" id="XP_018076311.1">
    <property type="nucleotide sequence ID" value="XM_018221775.1"/>
</dbReference>
<organism evidence="3 4">
    <name type="scientific">Mollisia scopiformis</name>
    <name type="common">Conifer needle endophyte fungus</name>
    <name type="synonym">Phialocephala scopiformis</name>
    <dbReference type="NCBI Taxonomy" id="149040"/>
    <lineage>
        <taxon>Eukaryota</taxon>
        <taxon>Fungi</taxon>
        <taxon>Dikarya</taxon>
        <taxon>Ascomycota</taxon>
        <taxon>Pezizomycotina</taxon>
        <taxon>Leotiomycetes</taxon>
        <taxon>Helotiales</taxon>
        <taxon>Mollisiaceae</taxon>
        <taxon>Mollisia</taxon>
    </lineage>
</organism>
<dbReference type="AlphaFoldDB" id="A0A194XP66"/>
<gene>
    <name evidence="3" type="ORF">LY89DRAFT_768202</name>
</gene>
<feature type="region of interest" description="Disordered" evidence="1">
    <location>
        <begin position="1"/>
        <end position="30"/>
    </location>
</feature>
<dbReference type="GeneID" id="28831501"/>
<accession>A0A194XP66</accession>
<dbReference type="Proteomes" id="UP000070700">
    <property type="component" value="Unassembled WGS sequence"/>
</dbReference>
<feature type="domain" description="2EXR" evidence="2">
    <location>
        <begin position="145"/>
        <end position="225"/>
    </location>
</feature>
<dbReference type="InParanoid" id="A0A194XP66"/>
<sequence>MEPIPAKSTDPAIPREHEELAFSGDRSANTTTITETFKSTAELLEDPTPPGPFELAIKRLPKDLLKPFNATSFETKNADDDKFFPSTDHNTPTIVPNSLDFLSADAAGFGPPFSGPFGESTSFPKTSIKKPTIVTSLTISDQGTFPRFRSFPVELKLKIWNHAIADITPRLVTLAPKSGKVPALLHTCRLARHATKKAYSSILDLGLRLGQRHGFEALVRYETDTVFLTAMKQTRGPGQNPLSHAMECYPNILLPIKKLAIKTRRFGDHDFCRTGINNFYFWDKLAVACPALVEITFDLKGMTYDYGDTLLTSPFAECFFRDSLEDSLEDERVKGRFLRLTVYTISGLDGPWKKSKKVRKCLITEDADR</sequence>
<evidence type="ECO:0000313" key="4">
    <source>
        <dbReference type="Proteomes" id="UP000070700"/>
    </source>
</evidence>
<dbReference type="KEGG" id="psco:LY89DRAFT_768202"/>
<evidence type="ECO:0000313" key="3">
    <source>
        <dbReference type="EMBL" id="KUJ21956.1"/>
    </source>
</evidence>
<dbReference type="Pfam" id="PF20150">
    <property type="entry name" value="2EXR"/>
    <property type="match status" value="1"/>
</dbReference>
<keyword evidence="4" id="KW-1185">Reference proteome</keyword>
<evidence type="ECO:0000259" key="2">
    <source>
        <dbReference type="Pfam" id="PF20150"/>
    </source>
</evidence>
<protein>
    <recommendedName>
        <fullName evidence="2">2EXR domain-containing protein</fullName>
    </recommendedName>
</protein>
<reference evidence="3 4" key="1">
    <citation type="submission" date="2015-10" db="EMBL/GenBank/DDBJ databases">
        <title>Full genome of DAOMC 229536 Phialocephala scopiformis, a fungal endophyte of spruce producing the potent anti-insectan compound rugulosin.</title>
        <authorList>
            <consortium name="DOE Joint Genome Institute"/>
            <person name="Walker A.K."/>
            <person name="Frasz S.L."/>
            <person name="Seifert K.A."/>
            <person name="Miller J.D."/>
            <person name="Mondo S.J."/>
            <person name="Labutti K."/>
            <person name="Lipzen A."/>
            <person name="Dockter R."/>
            <person name="Kennedy M."/>
            <person name="Grigoriev I.V."/>
            <person name="Spatafora J.W."/>
        </authorList>
    </citation>
    <scope>NUCLEOTIDE SEQUENCE [LARGE SCALE GENOMIC DNA]</scope>
    <source>
        <strain evidence="3 4">CBS 120377</strain>
    </source>
</reference>
<name>A0A194XP66_MOLSC</name>
<dbReference type="OrthoDB" id="3538128at2759"/>
<evidence type="ECO:0000256" key="1">
    <source>
        <dbReference type="SAM" id="MobiDB-lite"/>
    </source>
</evidence>
<dbReference type="InterPro" id="IPR045518">
    <property type="entry name" value="2EXR"/>
</dbReference>
<dbReference type="EMBL" id="KQ947407">
    <property type="protein sequence ID" value="KUJ21956.1"/>
    <property type="molecule type" value="Genomic_DNA"/>
</dbReference>
<proteinExistence type="predicted"/>